<accession>A0A5J6L5T2</accession>
<feature type="compositionally biased region" description="Basic and acidic residues" evidence="2">
    <location>
        <begin position="88"/>
        <end position="99"/>
    </location>
</feature>
<dbReference type="AlphaFoldDB" id="A0A5J6L5T2"/>
<dbReference type="SUPFAM" id="SSF50475">
    <property type="entry name" value="FMN-binding split barrel"/>
    <property type="match status" value="1"/>
</dbReference>
<evidence type="ECO:0000313" key="4">
    <source>
        <dbReference type="EMBL" id="QEW03735.1"/>
    </source>
</evidence>
<dbReference type="PANTHER" id="PTHR35176:SF6">
    <property type="entry name" value="HEME OXYGENASE HI_0854-RELATED"/>
    <property type="match status" value="1"/>
</dbReference>
<keyword evidence="1" id="KW-0560">Oxidoreductase</keyword>
<dbReference type="EMBL" id="CP044232">
    <property type="protein sequence ID" value="QEW03735.1"/>
    <property type="molecule type" value="Genomic_DNA"/>
</dbReference>
<dbReference type="InterPro" id="IPR011576">
    <property type="entry name" value="Pyridox_Oxase_N"/>
</dbReference>
<organism evidence="4 5">
    <name type="scientific">Microbacterium lushaniae</name>
    <dbReference type="NCBI Taxonomy" id="2614639"/>
    <lineage>
        <taxon>Bacteria</taxon>
        <taxon>Bacillati</taxon>
        <taxon>Actinomycetota</taxon>
        <taxon>Actinomycetes</taxon>
        <taxon>Micrococcales</taxon>
        <taxon>Microbacteriaceae</taxon>
        <taxon>Microbacterium</taxon>
    </lineage>
</organism>
<dbReference type="PANTHER" id="PTHR35176">
    <property type="entry name" value="HEME OXYGENASE HI_0854-RELATED"/>
    <property type="match status" value="1"/>
</dbReference>
<dbReference type="Pfam" id="PF01243">
    <property type="entry name" value="PNPOx_N"/>
    <property type="match status" value="1"/>
</dbReference>
<proteinExistence type="predicted"/>
<dbReference type="GO" id="GO:0070967">
    <property type="term" value="F:coenzyme F420 binding"/>
    <property type="evidence" value="ECO:0007669"/>
    <property type="project" value="TreeGrafter"/>
</dbReference>
<evidence type="ECO:0000256" key="1">
    <source>
        <dbReference type="ARBA" id="ARBA00023002"/>
    </source>
</evidence>
<dbReference type="KEGG" id="mlz:F6J85_11955"/>
<evidence type="ECO:0000256" key="2">
    <source>
        <dbReference type="SAM" id="MobiDB-lite"/>
    </source>
</evidence>
<dbReference type="GO" id="GO:0005829">
    <property type="term" value="C:cytosol"/>
    <property type="evidence" value="ECO:0007669"/>
    <property type="project" value="TreeGrafter"/>
</dbReference>
<name>A0A5J6L5T2_9MICO</name>
<feature type="domain" description="Pyridoxamine 5'-phosphate oxidase N-terminal" evidence="3">
    <location>
        <begin position="111"/>
        <end position="242"/>
    </location>
</feature>
<dbReference type="Proteomes" id="UP000325516">
    <property type="component" value="Chromosome"/>
</dbReference>
<dbReference type="GO" id="GO:0016627">
    <property type="term" value="F:oxidoreductase activity, acting on the CH-CH group of donors"/>
    <property type="evidence" value="ECO:0007669"/>
    <property type="project" value="TreeGrafter"/>
</dbReference>
<sequence length="242" mass="26755">MRPTGHHQQRLAIADEDEAVGDRPDIHSQRRRSQRGSGRRIRQDHDLTLDALLPEALGDQAAAGGKIHGHPSRLRAVSEARATVVPRESPRTPRKEELVSGVIDPREPAHAKALQLLQERLIAWFTTVDAAGRPHAVPVWFLWHDGRVVVFSEADTVKVKHVRRGSPVLVHLDTGRFGTEVVILRGTATISERDAASWLAEFGEGYEKKYAAAIADYGVPLEGIAATFSTAIVFTPERLQTW</sequence>
<feature type="region of interest" description="Disordered" evidence="2">
    <location>
        <begin position="1"/>
        <end position="43"/>
    </location>
</feature>
<feature type="region of interest" description="Disordered" evidence="2">
    <location>
        <begin position="80"/>
        <end position="99"/>
    </location>
</feature>
<feature type="compositionally biased region" description="Basic residues" evidence="2">
    <location>
        <begin position="29"/>
        <end position="40"/>
    </location>
</feature>
<protein>
    <recommendedName>
        <fullName evidence="3">Pyridoxamine 5'-phosphate oxidase N-terminal domain-containing protein</fullName>
    </recommendedName>
</protein>
<keyword evidence="5" id="KW-1185">Reference proteome</keyword>
<dbReference type="InterPro" id="IPR012349">
    <property type="entry name" value="Split_barrel_FMN-bd"/>
</dbReference>
<dbReference type="Gene3D" id="2.30.110.10">
    <property type="entry name" value="Electron Transport, Fmn-binding Protein, Chain A"/>
    <property type="match status" value="1"/>
</dbReference>
<reference evidence="5" key="1">
    <citation type="submission" date="2019-09" db="EMBL/GenBank/DDBJ databases">
        <title>Mumia zhuanghuii sp. nov. isolated from the intestinal contents of plateau pika (Ochotona curzoniae) in the Qinghai-Tibet plateau of China.</title>
        <authorList>
            <person name="Tian Z."/>
        </authorList>
    </citation>
    <scope>NUCLEOTIDE SEQUENCE [LARGE SCALE GENOMIC DNA]</scope>
    <source>
        <strain evidence="5">L-031</strain>
    </source>
</reference>
<evidence type="ECO:0000259" key="3">
    <source>
        <dbReference type="Pfam" id="PF01243"/>
    </source>
</evidence>
<dbReference type="InterPro" id="IPR052019">
    <property type="entry name" value="F420H2_bilvrd_red/Heme_oxyg"/>
</dbReference>
<gene>
    <name evidence="4" type="ORF">F6J85_11955</name>
</gene>
<evidence type="ECO:0000313" key="5">
    <source>
        <dbReference type="Proteomes" id="UP000325516"/>
    </source>
</evidence>